<evidence type="ECO:0000256" key="4">
    <source>
        <dbReference type="PROSITE-ProRule" id="PRU00335"/>
    </source>
</evidence>
<name>A0ABW6RUV6_9NOCA</name>
<dbReference type="InterPro" id="IPR009057">
    <property type="entry name" value="Homeodomain-like_sf"/>
</dbReference>
<evidence type="ECO:0000313" key="7">
    <source>
        <dbReference type="Proteomes" id="UP001601992"/>
    </source>
</evidence>
<sequence length="188" mass="20192">MPRAGLTRDRIIAEAALVADEAGLERLTLAAVAQRCGVSLPGLYKHIDNLEAVKRDLAILSVGELTTVLADATAGLSGRDALRAICTAYREYARTHPGRYAAGIVAPTTADDTYIQVATRAYQVLTAALRGYHLSDADLIHAVRMVRTVCHGIVTLESAGGFGLPESVDDTFERLQDSLHTEFRAMAQ</sequence>
<dbReference type="InterPro" id="IPR036271">
    <property type="entry name" value="Tet_transcr_reg_TetR-rel_C_sf"/>
</dbReference>
<dbReference type="SUPFAM" id="SSF46689">
    <property type="entry name" value="Homeodomain-like"/>
    <property type="match status" value="1"/>
</dbReference>
<dbReference type="EMBL" id="JBIAQY010000002">
    <property type="protein sequence ID" value="MFF3567782.1"/>
    <property type="molecule type" value="Genomic_DNA"/>
</dbReference>
<gene>
    <name evidence="6" type="ORF">ACFYXQ_08345</name>
</gene>
<protein>
    <submittedName>
        <fullName evidence="6">TetR/AcrR family transcriptional regulator</fullName>
    </submittedName>
</protein>
<dbReference type="Gene3D" id="1.10.357.10">
    <property type="entry name" value="Tetracycline Repressor, domain 2"/>
    <property type="match status" value="1"/>
</dbReference>
<dbReference type="PANTHER" id="PTHR30055:SF239">
    <property type="entry name" value="TRANSCRIPTIONAL REGULATORY PROTEIN"/>
    <property type="match status" value="1"/>
</dbReference>
<reference evidence="6 7" key="1">
    <citation type="submission" date="2024-10" db="EMBL/GenBank/DDBJ databases">
        <title>The Natural Products Discovery Center: Release of the First 8490 Sequenced Strains for Exploring Actinobacteria Biosynthetic Diversity.</title>
        <authorList>
            <person name="Kalkreuter E."/>
            <person name="Kautsar S.A."/>
            <person name="Yang D."/>
            <person name="Bader C.D."/>
            <person name="Teijaro C.N."/>
            <person name="Fluegel L."/>
            <person name="Davis C.M."/>
            <person name="Simpson J.R."/>
            <person name="Lauterbach L."/>
            <person name="Steele A.D."/>
            <person name="Gui C."/>
            <person name="Meng S."/>
            <person name="Li G."/>
            <person name="Viehrig K."/>
            <person name="Ye F."/>
            <person name="Su P."/>
            <person name="Kiefer A.F."/>
            <person name="Nichols A."/>
            <person name="Cepeda A.J."/>
            <person name="Yan W."/>
            <person name="Fan B."/>
            <person name="Jiang Y."/>
            <person name="Adhikari A."/>
            <person name="Zheng C.-J."/>
            <person name="Schuster L."/>
            <person name="Cowan T.M."/>
            <person name="Smanski M.J."/>
            <person name="Chevrette M.G."/>
            <person name="De Carvalho L.P.S."/>
            <person name="Shen B."/>
        </authorList>
    </citation>
    <scope>NUCLEOTIDE SEQUENCE [LARGE SCALE GENOMIC DNA]</scope>
    <source>
        <strain evidence="6 7">NPDC002593</strain>
    </source>
</reference>
<keyword evidence="1" id="KW-0805">Transcription regulation</keyword>
<feature type="DNA-binding region" description="H-T-H motif" evidence="4">
    <location>
        <begin position="28"/>
        <end position="47"/>
    </location>
</feature>
<dbReference type="Gene3D" id="1.10.10.60">
    <property type="entry name" value="Homeodomain-like"/>
    <property type="match status" value="1"/>
</dbReference>
<dbReference type="Proteomes" id="UP001601992">
    <property type="component" value="Unassembled WGS sequence"/>
</dbReference>
<keyword evidence="3" id="KW-0804">Transcription</keyword>
<proteinExistence type="predicted"/>
<dbReference type="SUPFAM" id="SSF48498">
    <property type="entry name" value="Tetracyclin repressor-like, C-terminal domain"/>
    <property type="match status" value="1"/>
</dbReference>
<organism evidence="6 7">
    <name type="scientific">Nocardia jiangxiensis</name>
    <dbReference type="NCBI Taxonomy" id="282685"/>
    <lineage>
        <taxon>Bacteria</taxon>
        <taxon>Bacillati</taxon>
        <taxon>Actinomycetota</taxon>
        <taxon>Actinomycetes</taxon>
        <taxon>Mycobacteriales</taxon>
        <taxon>Nocardiaceae</taxon>
        <taxon>Nocardia</taxon>
    </lineage>
</organism>
<dbReference type="InterPro" id="IPR050109">
    <property type="entry name" value="HTH-type_TetR-like_transc_reg"/>
</dbReference>
<dbReference type="InterPro" id="IPR025996">
    <property type="entry name" value="MT1864/Rv1816-like_C"/>
</dbReference>
<keyword evidence="2 4" id="KW-0238">DNA-binding</keyword>
<comment type="caution">
    <text evidence="6">The sequence shown here is derived from an EMBL/GenBank/DDBJ whole genome shotgun (WGS) entry which is preliminary data.</text>
</comment>
<evidence type="ECO:0000313" key="6">
    <source>
        <dbReference type="EMBL" id="MFF3567782.1"/>
    </source>
</evidence>
<evidence type="ECO:0000256" key="2">
    <source>
        <dbReference type="ARBA" id="ARBA00023125"/>
    </source>
</evidence>
<evidence type="ECO:0000259" key="5">
    <source>
        <dbReference type="PROSITE" id="PS50977"/>
    </source>
</evidence>
<feature type="domain" description="HTH tetR-type" evidence="5">
    <location>
        <begin position="5"/>
        <end position="65"/>
    </location>
</feature>
<keyword evidence="7" id="KW-1185">Reference proteome</keyword>
<dbReference type="RefSeq" id="WP_040831536.1">
    <property type="nucleotide sequence ID" value="NZ_JBIAQY010000002.1"/>
</dbReference>
<dbReference type="PROSITE" id="PS50977">
    <property type="entry name" value="HTH_TETR_2"/>
    <property type="match status" value="1"/>
</dbReference>
<accession>A0ABW6RUV6</accession>
<evidence type="ECO:0000256" key="1">
    <source>
        <dbReference type="ARBA" id="ARBA00023015"/>
    </source>
</evidence>
<dbReference type="Pfam" id="PF13305">
    <property type="entry name" value="TetR_C_33"/>
    <property type="match status" value="1"/>
</dbReference>
<dbReference type="PANTHER" id="PTHR30055">
    <property type="entry name" value="HTH-TYPE TRANSCRIPTIONAL REGULATOR RUTR"/>
    <property type="match status" value="1"/>
</dbReference>
<evidence type="ECO:0000256" key="3">
    <source>
        <dbReference type="ARBA" id="ARBA00023163"/>
    </source>
</evidence>
<dbReference type="InterPro" id="IPR001647">
    <property type="entry name" value="HTH_TetR"/>
</dbReference>